<dbReference type="GO" id="GO:0009738">
    <property type="term" value="P:abscisic acid-activated signaling pathway"/>
    <property type="evidence" value="ECO:0007669"/>
    <property type="project" value="InterPro"/>
</dbReference>
<dbReference type="PANTHER" id="PTHR31213">
    <property type="entry name" value="OS08G0374000 PROTEIN-RELATED"/>
    <property type="match status" value="1"/>
</dbReference>
<keyword evidence="5" id="KW-1185">Reference proteome</keyword>
<dbReference type="InterPro" id="IPR023393">
    <property type="entry name" value="START-like_dom_sf"/>
</dbReference>
<dbReference type="Gene3D" id="3.30.530.20">
    <property type="match status" value="1"/>
</dbReference>
<dbReference type="GO" id="GO:0005737">
    <property type="term" value="C:cytoplasm"/>
    <property type="evidence" value="ECO:0007669"/>
    <property type="project" value="TreeGrafter"/>
</dbReference>
<evidence type="ECO:0000256" key="2">
    <source>
        <dbReference type="ARBA" id="ARBA00022821"/>
    </source>
</evidence>
<dbReference type="Pfam" id="PF00407">
    <property type="entry name" value="Bet_v_1"/>
    <property type="match status" value="1"/>
</dbReference>
<dbReference type="InterPro" id="IPR050279">
    <property type="entry name" value="Plant_def-hormone_signal"/>
</dbReference>
<evidence type="ECO:0000313" key="5">
    <source>
        <dbReference type="Proteomes" id="UP000694853"/>
    </source>
</evidence>
<sequence>MGVVTTEIEITCAVAPAILYKAMVLDATKIFPKALPNFIKSVDIIEGDGGPGSIKQFTLPEGYVKLEVNVVDSINYVYQCTIIEAVTSILSDPLEKISNEYKFVGSLDGGCIVKSTGKYYTKGDEQLTEEFLKPNKERFTLFTKGIEDYLMANPDYN</sequence>
<evidence type="ECO:0000259" key="4">
    <source>
        <dbReference type="Pfam" id="PF00407"/>
    </source>
</evidence>
<dbReference type="InterPro" id="IPR024949">
    <property type="entry name" value="Bet_v_I_allergen"/>
</dbReference>
<dbReference type="GO" id="GO:0038023">
    <property type="term" value="F:signaling receptor activity"/>
    <property type="evidence" value="ECO:0007669"/>
    <property type="project" value="InterPro"/>
</dbReference>
<evidence type="ECO:0000256" key="1">
    <source>
        <dbReference type="ARBA" id="ARBA00009744"/>
    </source>
</evidence>
<dbReference type="GO" id="GO:0006952">
    <property type="term" value="P:defense response"/>
    <property type="evidence" value="ECO:0007669"/>
    <property type="project" value="UniProtKB-KW"/>
</dbReference>
<keyword evidence="3" id="KW-0568">Pathogenesis-related protein</keyword>
<dbReference type="GO" id="GO:0005634">
    <property type="term" value="C:nucleus"/>
    <property type="evidence" value="ECO:0007669"/>
    <property type="project" value="TreeGrafter"/>
</dbReference>
<dbReference type="PRINTS" id="PR00634">
    <property type="entry name" value="BETALLERGEN"/>
</dbReference>
<protein>
    <submittedName>
        <fullName evidence="6">Nodulin-13-like</fullName>
    </submittedName>
</protein>
<dbReference type="RefSeq" id="XP_027338290.1">
    <property type="nucleotide sequence ID" value="XM_027482489.1"/>
</dbReference>
<comment type="similarity">
    <text evidence="1">Belongs to the BetVI family.</text>
</comment>
<dbReference type="GO" id="GO:0010427">
    <property type="term" value="F:abscisic acid binding"/>
    <property type="evidence" value="ECO:0007669"/>
    <property type="project" value="InterPro"/>
</dbReference>
<keyword evidence="2" id="KW-0611">Plant defense</keyword>
<dbReference type="InterPro" id="IPR000916">
    <property type="entry name" value="Bet_v_I/MLP"/>
</dbReference>
<evidence type="ECO:0000313" key="6">
    <source>
        <dbReference type="RefSeq" id="XP_027338290.1"/>
    </source>
</evidence>
<feature type="domain" description="Bet v I/Major latex protein" evidence="4">
    <location>
        <begin position="1"/>
        <end position="152"/>
    </location>
</feature>
<dbReference type="SUPFAM" id="SSF55961">
    <property type="entry name" value="Bet v1-like"/>
    <property type="match status" value="1"/>
</dbReference>
<dbReference type="GO" id="GO:0004864">
    <property type="term" value="F:protein phosphatase inhibitor activity"/>
    <property type="evidence" value="ECO:0007669"/>
    <property type="project" value="InterPro"/>
</dbReference>
<dbReference type="OrthoDB" id="1858506at2759"/>
<proteinExistence type="inferred from homology"/>
<reference evidence="5" key="1">
    <citation type="journal article" date="2019" name="Toxins">
        <title>Detection of Abrin-Like and Prepropulchellin-Like Toxin Genes and Transcripts Using Whole Genome Sequencing and Full-Length Transcript Sequencing of Abrus precatorius.</title>
        <authorList>
            <person name="Hovde B.T."/>
            <person name="Daligault H.E."/>
            <person name="Hanschen E.R."/>
            <person name="Kunde Y.A."/>
            <person name="Johnson M.B."/>
            <person name="Starkenburg S.R."/>
            <person name="Johnson S.L."/>
        </authorList>
    </citation>
    <scope>NUCLEOTIDE SEQUENCE [LARGE SCALE GENOMIC DNA]</scope>
</reference>
<dbReference type="Proteomes" id="UP000694853">
    <property type="component" value="Unplaced"/>
</dbReference>
<dbReference type="AlphaFoldDB" id="A0A8B8K3I3"/>
<evidence type="ECO:0000256" key="3">
    <source>
        <dbReference type="ARBA" id="ARBA00023265"/>
    </source>
</evidence>
<dbReference type="FunFam" id="3.30.530.20:FF:000007">
    <property type="entry name" value="Major pollen allergen Bet v 1-A"/>
    <property type="match status" value="1"/>
</dbReference>
<dbReference type="GeneID" id="113852251"/>
<accession>A0A8B8K3I3</accession>
<name>A0A8B8K3I3_ABRPR</name>
<reference evidence="6" key="2">
    <citation type="submission" date="2025-08" db="UniProtKB">
        <authorList>
            <consortium name="RefSeq"/>
        </authorList>
    </citation>
    <scope>IDENTIFICATION</scope>
    <source>
        <tissue evidence="6">Young leaves</tissue>
    </source>
</reference>
<organism evidence="5 6">
    <name type="scientific">Abrus precatorius</name>
    <name type="common">Indian licorice</name>
    <name type="synonym">Glycine abrus</name>
    <dbReference type="NCBI Taxonomy" id="3816"/>
    <lineage>
        <taxon>Eukaryota</taxon>
        <taxon>Viridiplantae</taxon>
        <taxon>Streptophyta</taxon>
        <taxon>Embryophyta</taxon>
        <taxon>Tracheophyta</taxon>
        <taxon>Spermatophyta</taxon>
        <taxon>Magnoliopsida</taxon>
        <taxon>eudicotyledons</taxon>
        <taxon>Gunneridae</taxon>
        <taxon>Pentapetalae</taxon>
        <taxon>rosids</taxon>
        <taxon>fabids</taxon>
        <taxon>Fabales</taxon>
        <taxon>Fabaceae</taxon>
        <taxon>Papilionoideae</taxon>
        <taxon>50 kb inversion clade</taxon>
        <taxon>NPAAA clade</taxon>
        <taxon>indigoferoid/millettioid clade</taxon>
        <taxon>Abreae</taxon>
        <taxon>Abrus</taxon>
    </lineage>
</organism>
<dbReference type="KEGG" id="aprc:113852251"/>
<dbReference type="CDD" id="cd07816">
    <property type="entry name" value="Bet_v1-like"/>
    <property type="match status" value="1"/>
</dbReference>
<gene>
    <name evidence="6" type="primary">LOC113852251</name>
</gene>
<dbReference type="PANTHER" id="PTHR31213:SF87">
    <property type="entry name" value="NODULIN-13"/>
    <property type="match status" value="1"/>
</dbReference>